<dbReference type="InterPro" id="IPR036188">
    <property type="entry name" value="FAD/NAD-bd_sf"/>
</dbReference>
<dbReference type="SUPFAM" id="SSF51905">
    <property type="entry name" value="FAD/NAD(P)-binding domain"/>
    <property type="match status" value="1"/>
</dbReference>
<name>A0A4S3ZQ99_9HYPH</name>
<feature type="domain" description="FAD-dependent urate hydroxylase HpyO/Asp monooxygenase CreE-like FAD/NAD(P)-binding" evidence="1">
    <location>
        <begin position="6"/>
        <end position="159"/>
    </location>
</feature>
<dbReference type="EMBL" id="SSOA01000011">
    <property type="protein sequence ID" value="THF47727.1"/>
    <property type="molecule type" value="Genomic_DNA"/>
</dbReference>
<evidence type="ECO:0000259" key="1">
    <source>
        <dbReference type="Pfam" id="PF13454"/>
    </source>
</evidence>
<dbReference type="InterPro" id="IPR052189">
    <property type="entry name" value="L-asp_N-monooxygenase_NS-form"/>
</dbReference>
<dbReference type="RefSeq" id="WP_190236831.1">
    <property type="nucleotide sequence ID" value="NZ_SSOA01000011.1"/>
</dbReference>
<proteinExistence type="predicted"/>
<keyword evidence="3" id="KW-1185">Reference proteome</keyword>
<dbReference type="Proteomes" id="UP000310754">
    <property type="component" value="Unassembled WGS sequence"/>
</dbReference>
<evidence type="ECO:0000313" key="2">
    <source>
        <dbReference type="EMBL" id="THF47727.1"/>
    </source>
</evidence>
<protein>
    <submittedName>
        <fullName evidence="2">FAD-dependent oxidoreductase</fullName>
    </submittedName>
</protein>
<comment type="caution">
    <text evidence="2">The sequence shown here is derived from an EMBL/GenBank/DDBJ whole genome shotgun (WGS) entry which is preliminary data.</text>
</comment>
<dbReference type="Gene3D" id="3.50.50.60">
    <property type="entry name" value="FAD/NAD(P)-binding domain"/>
    <property type="match status" value="2"/>
</dbReference>
<organism evidence="2 3">
    <name type="scientific">Allorhizobium terrae</name>
    <dbReference type="NCBI Taxonomy" id="1848972"/>
    <lineage>
        <taxon>Bacteria</taxon>
        <taxon>Pseudomonadati</taxon>
        <taxon>Pseudomonadota</taxon>
        <taxon>Alphaproteobacteria</taxon>
        <taxon>Hyphomicrobiales</taxon>
        <taxon>Rhizobiaceae</taxon>
        <taxon>Rhizobium/Agrobacterium group</taxon>
        <taxon>Allorhizobium</taxon>
    </lineage>
</organism>
<sequence length="461" mass="50467">MTKHIVIIGGGASGIVMAAHLAQNCNQAVKFRITIVEAGPHLGRGLAYSTSNPSHLLNVRAAGISAFAEVPDDFVRWLHANHPEAAAEAAMADGFVPRMFYGDYLEDLLRTLSTSAQTAPVRIIAQECCGLRQHEAGAEVLLADGSVVPAHFVVIASGYGVRSAADGPLRDPWQEEVPQDRDARVVVLGTGLTMVDKVLSLLDADHQGPILAISRKGLLPRPHGPHHPLSLSTADIPLGASIHYLMRWLTRLVVAHQAVGGDWRDVMDGLRPHIQTIWKHLPKDSRARFLRHAASFWDIHRHRMPQTQATRLQAALYDGKLAIKKGRFVDALANSDRTILTFHDIASSTCCDLEADAVYDCRGIRRKSIHGLPPLLNSLLKQGQARQDCLGLGLEFDSNFNLIDARGKSSHRIFGLGPVTLGTFWETIAIPDIRLQAQHIARQLQAHRLEAFTLSKSGEVH</sequence>
<dbReference type="PANTHER" id="PTHR40254:SF1">
    <property type="entry name" value="BLR0577 PROTEIN"/>
    <property type="match status" value="1"/>
</dbReference>
<dbReference type="Pfam" id="PF13454">
    <property type="entry name" value="NAD_binding_9"/>
    <property type="match status" value="1"/>
</dbReference>
<reference evidence="2 3" key="1">
    <citation type="submission" date="2019-04" db="EMBL/GenBank/DDBJ databases">
        <title>Rhizobium terrae sp. nov., isolated from a paddy soil.</title>
        <authorList>
            <person name="Lin S.-Y."/>
            <person name="Hameed A."/>
            <person name="Huang H.-I."/>
            <person name="Young C.-C."/>
        </authorList>
    </citation>
    <scope>NUCLEOTIDE SEQUENCE [LARGE SCALE GENOMIC DNA]</scope>
    <source>
        <strain evidence="2 3">CC-HIH110</strain>
    </source>
</reference>
<accession>A0A4S3ZQ99</accession>
<dbReference type="AlphaFoldDB" id="A0A4S3ZQ99"/>
<evidence type="ECO:0000313" key="3">
    <source>
        <dbReference type="Proteomes" id="UP000310754"/>
    </source>
</evidence>
<dbReference type="PANTHER" id="PTHR40254">
    <property type="entry name" value="BLR0577 PROTEIN"/>
    <property type="match status" value="1"/>
</dbReference>
<dbReference type="InterPro" id="IPR038732">
    <property type="entry name" value="HpyO/CreE_NAD-binding"/>
</dbReference>
<gene>
    <name evidence="2" type="ORF">E6C51_16785</name>
</gene>